<sequence length="215" mass="23929">MAYALTLMLLLTEYFSKTVQSSWPCMTKHVSSFLSFVLQDYSLQIMDAQLEDDADFQCQVGATSQYAGIRIPPQRPFIVGAPTIEVKQGVLKNITCKAQHGKPGASIKWYKDNIRISNDVITRTITFNNKTATSESSVAIIATAGDAGKKIECVAENDALIPPRITLSHNITKNNKIREHQNVRFTCVGTANPFDIKWGDIYRIMGNVRASRVNK</sequence>
<keyword evidence="3" id="KW-1015">Disulfide bond</keyword>
<dbReference type="Proteomes" id="UP001217089">
    <property type="component" value="Unassembled WGS sequence"/>
</dbReference>
<feature type="signal peptide" evidence="6">
    <location>
        <begin position="1"/>
        <end position="21"/>
    </location>
</feature>
<protein>
    <recommendedName>
        <fullName evidence="7">Ig-like domain-containing protein</fullName>
    </recommendedName>
</protein>
<dbReference type="InterPro" id="IPR007110">
    <property type="entry name" value="Ig-like_dom"/>
</dbReference>
<reference evidence="8 9" key="1">
    <citation type="submission" date="2022-12" db="EMBL/GenBank/DDBJ databases">
        <title>Chromosome-level genome of Tegillarca granosa.</title>
        <authorList>
            <person name="Kim J."/>
        </authorList>
    </citation>
    <scope>NUCLEOTIDE SEQUENCE [LARGE SCALE GENOMIC DNA]</scope>
    <source>
        <strain evidence="8">Teg-2019</strain>
        <tissue evidence="8">Adductor muscle</tissue>
    </source>
</reference>
<comment type="caution">
    <text evidence="8">The sequence shown here is derived from an EMBL/GenBank/DDBJ whole genome shotgun (WGS) entry which is preliminary data.</text>
</comment>
<proteinExistence type="predicted"/>
<organism evidence="8 9">
    <name type="scientific">Tegillarca granosa</name>
    <name type="common">Malaysian cockle</name>
    <name type="synonym">Anadara granosa</name>
    <dbReference type="NCBI Taxonomy" id="220873"/>
    <lineage>
        <taxon>Eukaryota</taxon>
        <taxon>Metazoa</taxon>
        <taxon>Spiralia</taxon>
        <taxon>Lophotrochozoa</taxon>
        <taxon>Mollusca</taxon>
        <taxon>Bivalvia</taxon>
        <taxon>Autobranchia</taxon>
        <taxon>Pteriomorphia</taxon>
        <taxon>Arcoida</taxon>
        <taxon>Arcoidea</taxon>
        <taxon>Arcidae</taxon>
        <taxon>Tegillarca</taxon>
    </lineage>
</organism>
<evidence type="ECO:0000256" key="1">
    <source>
        <dbReference type="ARBA" id="ARBA00004479"/>
    </source>
</evidence>
<dbReference type="InterPro" id="IPR013783">
    <property type="entry name" value="Ig-like_fold"/>
</dbReference>
<dbReference type="PROSITE" id="PS50835">
    <property type="entry name" value="IG_LIKE"/>
    <property type="match status" value="1"/>
</dbReference>
<evidence type="ECO:0000256" key="2">
    <source>
        <dbReference type="ARBA" id="ARBA00023136"/>
    </source>
</evidence>
<dbReference type="InterPro" id="IPR036179">
    <property type="entry name" value="Ig-like_dom_sf"/>
</dbReference>
<dbReference type="Pfam" id="PF08205">
    <property type="entry name" value="C2-set_2"/>
    <property type="match status" value="1"/>
</dbReference>
<evidence type="ECO:0000259" key="7">
    <source>
        <dbReference type="PROSITE" id="PS50835"/>
    </source>
</evidence>
<keyword evidence="4" id="KW-0325">Glycoprotein</keyword>
<dbReference type="SUPFAM" id="SSF48726">
    <property type="entry name" value="Immunoglobulin"/>
    <property type="match status" value="1"/>
</dbReference>
<dbReference type="PANTHER" id="PTHR11640">
    <property type="entry name" value="NEPHRIN"/>
    <property type="match status" value="1"/>
</dbReference>
<keyword evidence="5" id="KW-0393">Immunoglobulin domain</keyword>
<keyword evidence="2" id="KW-0472">Membrane</keyword>
<evidence type="ECO:0000313" key="9">
    <source>
        <dbReference type="Proteomes" id="UP001217089"/>
    </source>
</evidence>
<dbReference type="InterPro" id="IPR013162">
    <property type="entry name" value="CD80_C2-set"/>
</dbReference>
<evidence type="ECO:0000256" key="3">
    <source>
        <dbReference type="ARBA" id="ARBA00023157"/>
    </source>
</evidence>
<keyword evidence="6" id="KW-0732">Signal</keyword>
<accession>A0ABQ9ERV9</accession>
<keyword evidence="9" id="KW-1185">Reference proteome</keyword>
<dbReference type="Gene3D" id="2.60.40.10">
    <property type="entry name" value="Immunoglobulins"/>
    <property type="match status" value="1"/>
</dbReference>
<feature type="chain" id="PRO_5046340481" description="Ig-like domain-containing protein" evidence="6">
    <location>
        <begin position="22"/>
        <end position="215"/>
    </location>
</feature>
<dbReference type="InterPro" id="IPR051275">
    <property type="entry name" value="Cell_adhesion_signaling"/>
</dbReference>
<gene>
    <name evidence="8" type="ORF">KUTeg_014492</name>
</gene>
<evidence type="ECO:0000256" key="5">
    <source>
        <dbReference type="ARBA" id="ARBA00023319"/>
    </source>
</evidence>
<feature type="domain" description="Ig-like" evidence="7">
    <location>
        <begin position="76"/>
        <end position="168"/>
    </location>
</feature>
<dbReference type="PANTHER" id="PTHR11640:SF31">
    <property type="entry name" value="IRREGULAR CHIASM C-ROUGHEST PROTEIN-RELATED"/>
    <property type="match status" value="1"/>
</dbReference>
<evidence type="ECO:0000313" key="8">
    <source>
        <dbReference type="EMBL" id="KAJ8307956.1"/>
    </source>
</evidence>
<comment type="subcellular location">
    <subcellularLocation>
        <location evidence="1">Membrane</location>
        <topology evidence="1">Single-pass type I membrane protein</topology>
    </subcellularLocation>
</comment>
<evidence type="ECO:0000256" key="4">
    <source>
        <dbReference type="ARBA" id="ARBA00023180"/>
    </source>
</evidence>
<evidence type="ECO:0000256" key="6">
    <source>
        <dbReference type="SAM" id="SignalP"/>
    </source>
</evidence>
<dbReference type="EMBL" id="JARBDR010000667">
    <property type="protein sequence ID" value="KAJ8307956.1"/>
    <property type="molecule type" value="Genomic_DNA"/>
</dbReference>
<name>A0ABQ9ERV9_TEGGR</name>